<feature type="domain" description="SsuA/THI5-like" evidence="6">
    <location>
        <begin position="102"/>
        <end position="279"/>
    </location>
</feature>
<organism evidence="7 8">
    <name type="scientific">Conexibacter stalactiti</name>
    <dbReference type="NCBI Taxonomy" id="1940611"/>
    <lineage>
        <taxon>Bacteria</taxon>
        <taxon>Bacillati</taxon>
        <taxon>Actinomycetota</taxon>
        <taxon>Thermoleophilia</taxon>
        <taxon>Solirubrobacterales</taxon>
        <taxon>Conexibacteraceae</taxon>
        <taxon>Conexibacter</taxon>
    </lineage>
</organism>
<dbReference type="PANTHER" id="PTHR30024:SF42">
    <property type="entry name" value="ALIPHATIC SULFONATES-BINDING PROTEIN-RELATED"/>
    <property type="match status" value="1"/>
</dbReference>
<keyword evidence="3 5" id="KW-0732">Signal</keyword>
<comment type="caution">
    <text evidence="7">The sequence shown here is derived from an EMBL/GenBank/DDBJ whole genome shotgun (WGS) entry which is preliminary data.</text>
</comment>
<dbReference type="NCBIfam" id="TIGR01728">
    <property type="entry name" value="SsuA_fam"/>
    <property type="match status" value="1"/>
</dbReference>
<feature type="region of interest" description="Disordered" evidence="4">
    <location>
        <begin position="32"/>
        <end position="52"/>
    </location>
</feature>
<keyword evidence="8" id="KW-1185">Reference proteome</keyword>
<dbReference type="PANTHER" id="PTHR30024">
    <property type="entry name" value="ALIPHATIC SULFONATES-BINDING PROTEIN-RELATED"/>
    <property type="match status" value="1"/>
</dbReference>
<dbReference type="PROSITE" id="PS51257">
    <property type="entry name" value="PROKAR_LIPOPROTEIN"/>
    <property type="match status" value="1"/>
</dbReference>
<reference evidence="7 8" key="2">
    <citation type="submission" date="2023-10" db="EMBL/GenBank/DDBJ databases">
        <authorList>
            <person name="Han X.F."/>
        </authorList>
    </citation>
    <scope>NUCLEOTIDE SEQUENCE [LARGE SCALE GENOMIC DNA]</scope>
    <source>
        <strain evidence="7 8">KCTC 39840</strain>
    </source>
</reference>
<dbReference type="Gene3D" id="3.40.190.10">
    <property type="entry name" value="Periplasmic binding protein-like II"/>
    <property type="match status" value="2"/>
</dbReference>
<evidence type="ECO:0000313" key="8">
    <source>
        <dbReference type="Proteomes" id="UP001284601"/>
    </source>
</evidence>
<accession>A0ABU4HYA1</accession>
<keyword evidence="2" id="KW-0813">Transport</keyword>
<proteinExistence type="predicted"/>
<comment type="subcellular location">
    <subcellularLocation>
        <location evidence="1">Periplasm</location>
    </subcellularLocation>
</comment>
<feature type="chain" id="PRO_5047062861" evidence="5">
    <location>
        <begin position="23"/>
        <end position="345"/>
    </location>
</feature>
<dbReference type="InterPro" id="IPR010067">
    <property type="entry name" value="ABC_SsuA_sub-bd"/>
</dbReference>
<evidence type="ECO:0000256" key="2">
    <source>
        <dbReference type="ARBA" id="ARBA00022448"/>
    </source>
</evidence>
<dbReference type="Pfam" id="PF09084">
    <property type="entry name" value="NMT1"/>
    <property type="match status" value="1"/>
</dbReference>
<dbReference type="Proteomes" id="UP001284601">
    <property type="component" value="Unassembled WGS sequence"/>
</dbReference>
<dbReference type="EMBL" id="JAWSTH010000132">
    <property type="protein sequence ID" value="MDW5598300.1"/>
    <property type="molecule type" value="Genomic_DNA"/>
</dbReference>
<protein>
    <submittedName>
        <fullName evidence="7">Aliphatic sulfonate ABC transporter substrate-binding protein</fullName>
    </submittedName>
</protein>
<evidence type="ECO:0000256" key="4">
    <source>
        <dbReference type="SAM" id="MobiDB-lite"/>
    </source>
</evidence>
<evidence type="ECO:0000256" key="3">
    <source>
        <dbReference type="ARBA" id="ARBA00022729"/>
    </source>
</evidence>
<gene>
    <name evidence="7" type="ORF">R7226_28335</name>
</gene>
<evidence type="ECO:0000313" key="7">
    <source>
        <dbReference type="EMBL" id="MDW5598300.1"/>
    </source>
</evidence>
<dbReference type="RefSeq" id="WP_318600825.1">
    <property type="nucleotide sequence ID" value="NZ_JAWSTH010000132.1"/>
</dbReference>
<reference evidence="8" key="1">
    <citation type="submission" date="2023-07" db="EMBL/GenBank/DDBJ databases">
        <title>Conexibacter stalactiti sp. nov., isolated from stalactites in a lava cave and emended description of the genus Conexibacter.</title>
        <authorList>
            <person name="Lee S.D."/>
        </authorList>
    </citation>
    <scope>NUCLEOTIDE SEQUENCE [LARGE SCALE GENOMIC DNA]</scope>
    <source>
        <strain evidence="8">KCTC 39840</strain>
    </source>
</reference>
<evidence type="ECO:0000259" key="6">
    <source>
        <dbReference type="Pfam" id="PF09084"/>
    </source>
</evidence>
<sequence length="345" mass="35591">MKRRLTWLATAIALLLAATVLAACGSDDSDDATAASGGSGAATAAATSGPSTDGATVKIGILQGVTLAAVARHIGSIDRELAREGARAEYAGPFPAMVPAIEAMNAGDVDITYGSISAAIGALAGNSDFKIFAIERGQPDNEGIIAGRDSGIESAADLKGKKIAVNRAGTGEYLALLALDRAGLTRDDAEFVYLPPADAASAFGSGQVDAWATWSSFTGLAQEKLGGRMVITGGELGSLNDTPYIASTAFADRYPTLVAAVYRGLQEAADWIVANPDEAARLYAEAGLPETVARAQVEAAERLEPITPEIQERFAEVARYVAERGVVPSEVDLSERTIDVESAGK</sequence>
<dbReference type="SUPFAM" id="SSF53850">
    <property type="entry name" value="Periplasmic binding protein-like II"/>
    <property type="match status" value="1"/>
</dbReference>
<dbReference type="InterPro" id="IPR015168">
    <property type="entry name" value="SsuA/THI5"/>
</dbReference>
<evidence type="ECO:0000256" key="1">
    <source>
        <dbReference type="ARBA" id="ARBA00004418"/>
    </source>
</evidence>
<name>A0ABU4HYA1_9ACTN</name>
<evidence type="ECO:0000256" key="5">
    <source>
        <dbReference type="SAM" id="SignalP"/>
    </source>
</evidence>
<feature type="signal peptide" evidence="5">
    <location>
        <begin position="1"/>
        <end position="22"/>
    </location>
</feature>